<dbReference type="Pfam" id="PF01381">
    <property type="entry name" value="HTH_3"/>
    <property type="match status" value="1"/>
</dbReference>
<comment type="caution">
    <text evidence="3">The sequence shown here is derived from an EMBL/GenBank/DDBJ whole genome shotgun (WGS) entry which is preliminary data.</text>
</comment>
<sequence>MNRLKELRKEKKQTQKEFAEDFGIALRTLQSWENGESQIKPDKAQALADFFGVSVGYLLGYEDDSAKDLTETFNNYRDELNNPLSLEDYNNLSKKLNFLIGKQLIGLHSKSEFQEVEKRIFFETINNLKDNLPKLENEQDWNYLLNSQGFEAIKKFYLALNYLPEEERDLIVNFVTIEEKNKKNISELVESLSLAQTEIKTKKSP</sequence>
<dbReference type="PANTHER" id="PTHR46558">
    <property type="entry name" value="TRACRIPTIONAL REGULATORY PROTEIN-RELATED-RELATED"/>
    <property type="match status" value="1"/>
</dbReference>
<evidence type="ECO:0000313" key="4">
    <source>
        <dbReference type="Proteomes" id="UP000339049"/>
    </source>
</evidence>
<dbReference type="SMART" id="SM00530">
    <property type="entry name" value="HTH_XRE"/>
    <property type="match status" value="1"/>
</dbReference>
<dbReference type="Gene3D" id="1.10.260.40">
    <property type="entry name" value="lambda repressor-like DNA-binding domains"/>
    <property type="match status" value="1"/>
</dbReference>
<gene>
    <name evidence="3" type="ORF">NCTC11557_00586</name>
</gene>
<evidence type="ECO:0000313" key="3">
    <source>
        <dbReference type="EMBL" id="VTT23184.1"/>
    </source>
</evidence>
<dbReference type="SUPFAM" id="SSF47413">
    <property type="entry name" value="lambda repressor-like DNA-binding domains"/>
    <property type="match status" value="1"/>
</dbReference>
<dbReference type="RefSeq" id="WP_080937600.1">
    <property type="nucleotide sequence ID" value="NZ_CABEIY010000006.1"/>
</dbReference>
<accession>A0AAE9QTB7</accession>
<dbReference type="InterPro" id="IPR010982">
    <property type="entry name" value="Lambda_DNA-bd_dom_sf"/>
</dbReference>
<dbReference type="InterPro" id="IPR001387">
    <property type="entry name" value="Cro/C1-type_HTH"/>
</dbReference>
<name>A0AAE9QTB7_STREQ</name>
<protein>
    <submittedName>
        <fullName evidence="3">Transcriptional regulator, XRE family</fullName>
    </submittedName>
</protein>
<dbReference type="AlphaFoldDB" id="A0AAE9QTB7"/>
<dbReference type="PANTHER" id="PTHR46558:SF11">
    <property type="entry name" value="HTH-TYPE TRANSCRIPTIONAL REGULATOR XRE"/>
    <property type="match status" value="1"/>
</dbReference>
<proteinExistence type="predicted"/>
<dbReference type="CDD" id="cd00093">
    <property type="entry name" value="HTH_XRE"/>
    <property type="match status" value="1"/>
</dbReference>
<dbReference type="EMBL" id="CABEIY010000006">
    <property type="protein sequence ID" value="VTT23184.1"/>
    <property type="molecule type" value="Genomic_DNA"/>
</dbReference>
<evidence type="ECO:0000256" key="1">
    <source>
        <dbReference type="ARBA" id="ARBA00023125"/>
    </source>
</evidence>
<feature type="domain" description="HTH cro/C1-type" evidence="2">
    <location>
        <begin position="4"/>
        <end position="58"/>
    </location>
</feature>
<keyword evidence="1" id="KW-0238">DNA-binding</keyword>
<dbReference type="GO" id="GO:0003677">
    <property type="term" value="F:DNA binding"/>
    <property type="evidence" value="ECO:0007669"/>
    <property type="project" value="UniProtKB-KW"/>
</dbReference>
<dbReference type="PROSITE" id="PS50943">
    <property type="entry name" value="HTH_CROC1"/>
    <property type="match status" value="1"/>
</dbReference>
<reference evidence="3 4" key="1">
    <citation type="submission" date="2019-05" db="EMBL/GenBank/DDBJ databases">
        <authorList>
            <consortium name="Pathogen Informatics"/>
        </authorList>
    </citation>
    <scope>NUCLEOTIDE SEQUENCE [LARGE SCALE GENOMIC DNA]</scope>
    <source>
        <strain evidence="3 4">NCTC11557</strain>
    </source>
</reference>
<evidence type="ECO:0000259" key="2">
    <source>
        <dbReference type="PROSITE" id="PS50943"/>
    </source>
</evidence>
<dbReference type="Proteomes" id="UP000339049">
    <property type="component" value="Unassembled WGS sequence"/>
</dbReference>
<organism evidence="3 4">
    <name type="scientific">Streptococcus dysgalactiae subsp. equisimilis</name>
    <name type="common">Streptococcus equisimilis</name>
    <dbReference type="NCBI Taxonomy" id="119602"/>
    <lineage>
        <taxon>Bacteria</taxon>
        <taxon>Bacillati</taxon>
        <taxon>Bacillota</taxon>
        <taxon>Bacilli</taxon>
        <taxon>Lactobacillales</taxon>
        <taxon>Streptococcaceae</taxon>
        <taxon>Streptococcus</taxon>
    </lineage>
</organism>